<reference evidence="2" key="1">
    <citation type="submission" date="2019-10" db="EMBL/GenBank/DDBJ databases">
        <title>Conservation and host-specific expression of non-tandemly repeated heterogenous ribosome RNA gene in arbuscular mycorrhizal fungi.</title>
        <authorList>
            <person name="Maeda T."/>
            <person name="Kobayashi Y."/>
            <person name="Nakagawa T."/>
            <person name="Ezawa T."/>
            <person name="Yamaguchi K."/>
            <person name="Bino T."/>
            <person name="Nishimoto Y."/>
            <person name="Shigenobu S."/>
            <person name="Kawaguchi M."/>
        </authorList>
    </citation>
    <scope>NUCLEOTIDE SEQUENCE</scope>
    <source>
        <strain evidence="2">HR1</strain>
    </source>
</reference>
<feature type="region of interest" description="Disordered" evidence="1">
    <location>
        <begin position="1"/>
        <end position="20"/>
    </location>
</feature>
<name>A0A8H3MAR4_9GLOM</name>
<proteinExistence type="predicted"/>
<evidence type="ECO:0000256" key="1">
    <source>
        <dbReference type="SAM" id="MobiDB-lite"/>
    </source>
</evidence>
<gene>
    <name evidence="2" type="ORF">RCL2_003011700</name>
</gene>
<dbReference type="EMBL" id="BLAL01000334">
    <property type="protein sequence ID" value="GET03794.1"/>
    <property type="molecule type" value="Genomic_DNA"/>
</dbReference>
<protein>
    <submittedName>
        <fullName evidence="2">Uncharacterized protein</fullName>
    </submittedName>
</protein>
<feature type="compositionally biased region" description="Low complexity" evidence="1">
    <location>
        <begin position="10"/>
        <end position="20"/>
    </location>
</feature>
<dbReference type="AlphaFoldDB" id="A0A8H3MAR4"/>
<evidence type="ECO:0000313" key="3">
    <source>
        <dbReference type="Proteomes" id="UP000615446"/>
    </source>
</evidence>
<dbReference type="Proteomes" id="UP000615446">
    <property type="component" value="Unassembled WGS sequence"/>
</dbReference>
<evidence type="ECO:0000313" key="2">
    <source>
        <dbReference type="EMBL" id="GET03794.1"/>
    </source>
</evidence>
<accession>A0A8H3MAR4</accession>
<organism evidence="2 3">
    <name type="scientific">Rhizophagus clarus</name>
    <dbReference type="NCBI Taxonomy" id="94130"/>
    <lineage>
        <taxon>Eukaryota</taxon>
        <taxon>Fungi</taxon>
        <taxon>Fungi incertae sedis</taxon>
        <taxon>Mucoromycota</taxon>
        <taxon>Glomeromycotina</taxon>
        <taxon>Glomeromycetes</taxon>
        <taxon>Glomerales</taxon>
        <taxon>Glomeraceae</taxon>
        <taxon>Rhizophagus</taxon>
    </lineage>
</organism>
<comment type="caution">
    <text evidence="2">The sequence shown here is derived from an EMBL/GenBank/DDBJ whole genome shotgun (WGS) entry which is preliminary data.</text>
</comment>
<sequence>MDQTRNNFTSSQIVNNNQHNSINNVDNVGISNTNPAPRNTTYEFYLPIPSEGRIYYVTYTELNTLEIARLLNNRIDSSHIPNDQFSYHHNIQSLVHQQVQQVQQPVDYQNQQQQSFDNVTRVYSNDNDSNENITYNTQNTGNIIYIKNLIRHYLESALPRYLPLFTPRIESEITHFPGIFLSIFEDIKFCQVSIQKNSEKFDASLTLKLGINGFPKYSISISSPTVLVTGRGTFMINKGIFVSGSAPPSLRGSALPDETGEKGPIRFQAATHFGTNRKVKYNLDNEINEMSNNNENNEVQKRKFIEITDIDVSDPKFEKTKNLDLL</sequence>